<dbReference type="Proteomes" id="UP000689129">
    <property type="component" value="Unassembled WGS sequence"/>
</dbReference>
<accession>A0A8I2ZB96</accession>
<feature type="region of interest" description="Disordered" evidence="1">
    <location>
        <begin position="318"/>
        <end position="337"/>
    </location>
</feature>
<dbReference type="EMBL" id="JAEMWZ010000349">
    <property type="protein sequence ID" value="KAG7123123.1"/>
    <property type="molecule type" value="Genomic_DNA"/>
</dbReference>
<evidence type="ECO:0000313" key="2">
    <source>
        <dbReference type="EMBL" id="KAG7123123.1"/>
    </source>
</evidence>
<evidence type="ECO:0000256" key="1">
    <source>
        <dbReference type="SAM" id="MobiDB-lite"/>
    </source>
</evidence>
<feature type="compositionally biased region" description="Polar residues" evidence="1">
    <location>
        <begin position="470"/>
        <end position="481"/>
    </location>
</feature>
<feature type="region of interest" description="Disordered" evidence="1">
    <location>
        <begin position="235"/>
        <end position="311"/>
    </location>
</feature>
<dbReference type="AlphaFoldDB" id="A0A8I2ZB96"/>
<feature type="compositionally biased region" description="Acidic residues" evidence="1">
    <location>
        <begin position="376"/>
        <end position="395"/>
    </location>
</feature>
<protein>
    <submittedName>
        <fullName evidence="2">Uncharacterized protein</fullName>
    </submittedName>
</protein>
<sequence length="622" mass="67259">MTDHHIEDFPSRAVQKLTAILTLPPQHGLVRPTAGWQASQSEAVANLPQSCRRPPVEGANPIKLLKRGLMKMSEKHSLPFVPDAAVLCQAHKELHPWRMRSLFLLLASECGIRSDRIRRHHGFDGIPPAQDVQDFVYRMTSIAGLWIAPADFEARFGFRPDELRPLRSGCEACMLAVVGARAQLLVDLRANMLARSKLGYEPALLRFVDAWIEWFGDDASAVLAESQALSDQLRQIRREMGRRRRDKRRRARREGRRPGEGGGHSHSHSHSRRDDETTPEGYSLPRPPRRSDTARTALTCTGDVPPFPEARMAGARHGYESGELSTPPLSVVTSRPSEPDWFVQDRRRSLASHDVEPPTAMGEALAARAHRGRDDEHEDEDDGGDNEDDGGDDEAGPGWASQVGSYYFASDDNPGARAGWDRPGASASAHAIHPAFQGALAAASTGAVSDAAPSAASRRAPTEWTDVTVRTQRSRVSTVANLTRDGAAPRDAVGPRAGPADVSALRRQLEQVSLQTGAAAAPYASSSVYSTGTGVAGEPPARSTRRRGSAAGDELAGRRNHFPPAPASRRRTVSEVSEATEGTVFDMFIRHHDEVRPGDSISTVGGSGRRAGGLGGLTRGGS</sequence>
<feature type="region of interest" description="Disordered" evidence="1">
    <location>
        <begin position="530"/>
        <end position="578"/>
    </location>
</feature>
<feature type="compositionally biased region" description="Polar residues" evidence="1">
    <location>
        <begin position="323"/>
        <end position="336"/>
    </location>
</feature>
<feature type="region of interest" description="Disordered" evidence="1">
    <location>
        <begin position="596"/>
        <end position="622"/>
    </location>
</feature>
<feature type="region of interest" description="Disordered" evidence="1">
    <location>
        <begin position="349"/>
        <end position="425"/>
    </location>
</feature>
<organism evidence="2 3">
    <name type="scientific">Verticillium longisporum</name>
    <name type="common">Verticillium dahliae var. longisporum</name>
    <dbReference type="NCBI Taxonomy" id="100787"/>
    <lineage>
        <taxon>Eukaryota</taxon>
        <taxon>Fungi</taxon>
        <taxon>Dikarya</taxon>
        <taxon>Ascomycota</taxon>
        <taxon>Pezizomycotina</taxon>
        <taxon>Sordariomycetes</taxon>
        <taxon>Hypocreomycetidae</taxon>
        <taxon>Glomerellales</taxon>
        <taxon>Plectosphaerellaceae</taxon>
        <taxon>Verticillium</taxon>
    </lineage>
</organism>
<name>A0A8I2ZB96_VERLO</name>
<gene>
    <name evidence="2" type="ORF">HYQ45_014107</name>
</gene>
<feature type="compositionally biased region" description="Gly residues" evidence="1">
    <location>
        <begin position="605"/>
        <end position="622"/>
    </location>
</feature>
<reference evidence="2" key="1">
    <citation type="journal article" date="2021" name="Mol. Plant Pathol.">
        <title>A 20-kb lineage-specific genomic region tames virulence in pathogenic amphidiploid Verticillium longisporum.</title>
        <authorList>
            <person name="Harting R."/>
            <person name="Starke J."/>
            <person name="Kusch H."/>
            <person name="Poggeler S."/>
            <person name="Maurus I."/>
            <person name="Schluter R."/>
            <person name="Landesfeind M."/>
            <person name="Bulla I."/>
            <person name="Nowrousian M."/>
            <person name="de Jonge R."/>
            <person name="Stahlhut G."/>
            <person name="Hoff K.J."/>
            <person name="Asshauer K.P."/>
            <person name="Thurmer A."/>
            <person name="Stanke M."/>
            <person name="Daniel R."/>
            <person name="Morgenstern B."/>
            <person name="Thomma B.P.H.J."/>
            <person name="Kronstad J.W."/>
            <person name="Braus-Stromeyer S.A."/>
            <person name="Braus G.H."/>
        </authorList>
    </citation>
    <scope>NUCLEOTIDE SEQUENCE</scope>
    <source>
        <strain evidence="2">Vl32</strain>
    </source>
</reference>
<proteinExistence type="predicted"/>
<feature type="compositionally biased region" description="Basic residues" evidence="1">
    <location>
        <begin position="240"/>
        <end position="255"/>
    </location>
</feature>
<comment type="caution">
    <text evidence="2">The sequence shown here is derived from an EMBL/GenBank/DDBJ whole genome shotgun (WGS) entry which is preliminary data.</text>
</comment>
<feature type="region of interest" description="Disordered" evidence="1">
    <location>
        <begin position="470"/>
        <end position="501"/>
    </location>
</feature>
<dbReference type="OrthoDB" id="3786931at2759"/>
<evidence type="ECO:0000313" key="3">
    <source>
        <dbReference type="Proteomes" id="UP000689129"/>
    </source>
</evidence>